<evidence type="ECO:0000313" key="3">
    <source>
        <dbReference type="EMBL" id="OZI69833.1"/>
    </source>
</evidence>
<keyword evidence="3" id="KW-0378">Hydrolase</keyword>
<keyword evidence="1" id="KW-0732">Signal</keyword>
<dbReference type="Proteomes" id="UP000215633">
    <property type="component" value="Unassembled WGS sequence"/>
</dbReference>
<proteinExistence type="predicted"/>
<dbReference type="SUPFAM" id="SSF53474">
    <property type="entry name" value="alpha/beta-Hydrolases"/>
    <property type="match status" value="1"/>
</dbReference>
<dbReference type="Gene3D" id="3.40.50.1820">
    <property type="entry name" value="alpha/beta hydrolase"/>
    <property type="match status" value="1"/>
</dbReference>
<dbReference type="InterPro" id="IPR029058">
    <property type="entry name" value="AB_hydrolase_fold"/>
</dbReference>
<reference evidence="4" key="1">
    <citation type="submission" date="2017-05" db="EMBL/GenBank/DDBJ databases">
        <title>Complete and WGS of Bordetella genogroups.</title>
        <authorList>
            <person name="Spilker T."/>
            <person name="Lipuma J."/>
        </authorList>
    </citation>
    <scope>NUCLEOTIDE SEQUENCE [LARGE SCALE GENOMIC DNA]</scope>
    <source>
        <strain evidence="4">AU8256</strain>
    </source>
</reference>
<evidence type="ECO:0000313" key="4">
    <source>
        <dbReference type="Proteomes" id="UP000215633"/>
    </source>
</evidence>
<dbReference type="PRINTS" id="PR00111">
    <property type="entry name" value="ABHYDROLASE"/>
</dbReference>
<gene>
    <name evidence="3" type="ORF">CAL24_23820</name>
</gene>
<dbReference type="PRINTS" id="PR00412">
    <property type="entry name" value="EPOXHYDRLASE"/>
</dbReference>
<dbReference type="AlphaFoldDB" id="A0A261V9L0"/>
<sequence length="337" mass="37087">MYRLALAASALLLAAGAHAQARVPDYGPMLERFDYPYKVGQFNLESQGQALSMAYMDIWPAKPNGRTVVLLHGKNFCGATWEGTIRALSRDGYRVVAPDQIGFCKSSKPAGYQYSFHQLAANTHALLQTLGIERATVMGHSMGGMLATRYALMYPDQVDALVMVNPIGLEDWKAKGVPYRTVDEWYARELKTSFEGIKKYRQNTYYAGTWKPAYDRWVAMAAGMYRGPGREQVAWSQALTYDMLYTQPVVHEFGQLRVPTLLLIGEQDNTAPGKDAAPPEVAATLGNYAALGPATARAIPGARLVRFPDLGHSPQIQDPGRFHEALARGLREVLGAG</sequence>
<dbReference type="GO" id="GO:0016020">
    <property type="term" value="C:membrane"/>
    <property type="evidence" value="ECO:0007669"/>
    <property type="project" value="TreeGrafter"/>
</dbReference>
<dbReference type="GO" id="GO:0046464">
    <property type="term" value="P:acylglycerol catabolic process"/>
    <property type="evidence" value="ECO:0007669"/>
    <property type="project" value="TreeGrafter"/>
</dbReference>
<feature type="chain" id="PRO_5013306183" evidence="1">
    <location>
        <begin position="20"/>
        <end position="337"/>
    </location>
</feature>
<organism evidence="3 4">
    <name type="scientific">Bordetella genomosp. 2</name>
    <dbReference type="NCBI Taxonomy" id="1983456"/>
    <lineage>
        <taxon>Bacteria</taxon>
        <taxon>Pseudomonadati</taxon>
        <taxon>Pseudomonadota</taxon>
        <taxon>Betaproteobacteria</taxon>
        <taxon>Burkholderiales</taxon>
        <taxon>Alcaligenaceae</taxon>
        <taxon>Bordetella</taxon>
    </lineage>
</organism>
<evidence type="ECO:0000256" key="1">
    <source>
        <dbReference type="SAM" id="SignalP"/>
    </source>
</evidence>
<name>A0A261V9L0_9BORD</name>
<comment type="caution">
    <text evidence="3">The sequence shown here is derived from an EMBL/GenBank/DDBJ whole genome shotgun (WGS) entry which is preliminary data.</text>
</comment>
<dbReference type="PANTHER" id="PTHR43798:SF33">
    <property type="entry name" value="HYDROLASE, PUTATIVE (AFU_ORTHOLOGUE AFUA_2G14860)-RELATED"/>
    <property type="match status" value="1"/>
</dbReference>
<dbReference type="InterPro" id="IPR000639">
    <property type="entry name" value="Epox_hydrolase-like"/>
</dbReference>
<keyword evidence="4" id="KW-1185">Reference proteome</keyword>
<dbReference type="GO" id="GO:0047372">
    <property type="term" value="F:monoacylglycerol lipase activity"/>
    <property type="evidence" value="ECO:0007669"/>
    <property type="project" value="TreeGrafter"/>
</dbReference>
<dbReference type="PANTHER" id="PTHR43798">
    <property type="entry name" value="MONOACYLGLYCEROL LIPASE"/>
    <property type="match status" value="1"/>
</dbReference>
<dbReference type="InterPro" id="IPR000073">
    <property type="entry name" value="AB_hydrolase_1"/>
</dbReference>
<dbReference type="Pfam" id="PF00561">
    <property type="entry name" value="Abhydrolase_1"/>
    <property type="match status" value="1"/>
</dbReference>
<dbReference type="RefSeq" id="WP_094808098.1">
    <property type="nucleotide sequence ID" value="NZ_NEVT01000009.1"/>
</dbReference>
<dbReference type="EMBL" id="NEVT01000009">
    <property type="protein sequence ID" value="OZI69833.1"/>
    <property type="molecule type" value="Genomic_DNA"/>
</dbReference>
<feature type="domain" description="AB hydrolase-1" evidence="2">
    <location>
        <begin position="67"/>
        <end position="319"/>
    </location>
</feature>
<evidence type="ECO:0000259" key="2">
    <source>
        <dbReference type="Pfam" id="PF00561"/>
    </source>
</evidence>
<accession>A0A261V9L0</accession>
<protein>
    <submittedName>
        <fullName evidence="3">Alpha/beta hydrolase</fullName>
    </submittedName>
</protein>
<feature type="signal peptide" evidence="1">
    <location>
        <begin position="1"/>
        <end position="19"/>
    </location>
</feature>
<dbReference type="InterPro" id="IPR050266">
    <property type="entry name" value="AB_hydrolase_sf"/>
</dbReference>